<dbReference type="Gene3D" id="2.70.170.10">
    <property type="entry name" value="Neurotransmitter-gated ion-channel ligand-binding domain"/>
    <property type="match status" value="1"/>
</dbReference>
<keyword evidence="5" id="KW-1185">Reference proteome</keyword>
<sequence>MYPGIYAWRKVSTVFIVLYLGITCRDSPVNGQISTNELESDHAEEIANRTYMEEMSELQHAILAKYNRRRRPIRNESAPITVDLHVYLMHLSVDQNEQTLILHGHVFMSWKDEFAVWEASEHNGISTMIVRQWEVWTPDLKITNSVSGVGQYFEISRRSHITVQSQGKNFSRMEMYPTFAIKIGCKFDYSAYPYDEHICPLGLFTSNRMSEIQLSVLYDIQPTVLLGWGSQSEKKHISDWQLVKAKSNLSYFSLGGYSDEPPQTAEEIDVSWSILYTWIHIKRNAPYFGPVVLLPLLLSLLLITISFLMPSPESAIYALIGNFFFIAAFMEDIISRLPPATGRPPRIVFLTAIVILLNTISIGLEFWLRSVERKKGFASGWLLFFVRVRDRIRPKLISASIDNPTLIGADSSSQASLKQTSSEFVSQAKWIEIYDVARLLFVVFFTIVFLISLIMIFV</sequence>
<proteinExistence type="predicted"/>
<keyword evidence="1" id="KW-0472">Membrane</keyword>
<dbReference type="Pfam" id="PF02931">
    <property type="entry name" value="Neur_chan_LBD"/>
    <property type="match status" value="1"/>
</dbReference>
<keyword evidence="1" id="KW-0812">Transmembrane</keyword>
<evidence type="ECO:0000313" key="5">
    <source>
        <dbReference type="Proteomes" id="UP001608902"/>
    </source>
</evidence>
<evidence type="ECO:0000259" key="3">
    <source>
        <dbReference type="Pfam" id="PF02931"/>
    </source>
</evidence>
<feature type="transmembrane region" description="Helical" evidence="1">
    <location>
        <begin position="315"/>
        <end position="335"/>
    </location>
</feature>
<name>A0ABD6E765_9BILA</name>
<dbReference type="InterPro" id="IPR006201">
    <property type="entry name" value="Neur_channel"/>
</dbReference>
<comment type="caution">
    <text evidence="4">The sequence shown here is derived from an EMBL/GenBank/DDBJ whole genome shotgun (WGS) entry which is preliminary data.</text>
</comment>
<feature type="transmembrane region" description="Helical" evidence="1">
    <location>
        <begin position="287"/>
        <end position="308"/>
    </location>
</feature>
<feature type="transmembrane region" description="Helical" evidence="1">
    <location>
        <begin position="347"/>
        <end position="368"/>
    </location>
</feature>
<dbReference type="CDD" id="cd18989">
    <property type="entry name" value="LGIC_ECD_cation"/>
    <property type="match status" value="1"/>
</dbReference>
<dbReference type="PANTHER" id="PTHR18945">
    <property type="entry name" value="NEUROTRANSMITTER GATED ION CHANNEL"/>
    <property type="match status" value="1"/>
</dbReference>
<dbReference type="Proteomes" id="UP001608902">
    <property type="component" value="Unassembled WGS sequence"/>
</dbReference>
<keyword evidence="2" id="KW-0732">Signal</keyword>
<feature type="chain" id="PRO_5044765722" description="Neurotransmitter-gated ion-channel ligand-binding domain-containing protein" evidence="2">
    <location>
        <begin position="32"/>
        <end position="458"/>
    </location>
</feature>
<evidence type="ECO:0000313" key="4">
    <source>
        <dbReference type="EMBL" id="MFH4974004.1"/>
    </source>
</evidence>
<feature type="signal peptide" evidence="2">
    <location>
        <begin position="1"/>
        <end position="31"/>
    </location>
</feature>
<dbReference type="InterPro" id="IPR036734">
    <property type="entry name" value="Neur_chan_lig-bd_sf"/>
</dbReference>
<reference evidence="4 5" key="1">
    <citation type="submission" date="2024-08" db="EMBL/GenBank/DDBJ databases">
        <title>Gnathostoma spinigerum genome.</title>
        <authorList>
            <person name="Gonzalez-Bertolin B."/>
            <person name="Monzon S."/>
            <person name="Zaballos A."/>
            <person name="Jimenez P."/>
            <person name="Dekumyoy P."/>
            <person name="Varona S."/>
            <person name="Cuesta I."/>
            <person name="Sumanam S."/>
            <person name="Adisakwattana P."/>
            <person name="Gasser R.B."/>
            <person name="Hernandez-Gonzalez A."/>
            <person name="Young N.D."/>
            <person name="Perteguer M.J."/>
        </authorList>
    </citation>
    <scope>NUCLEOTIDE SEQUENCE [LARGE SCALE GENOMIC DNA]</scope>
    <source>
        <strain evidence="4">AL3</strain>
        <tissue evidence="4">Liver</tissue>
    </source>
</reference>
<accession>A0ABD6E765</accession>
<dbReference type="InterPro" id="IPR006202">
    <property type="entry name" value="Neur_chan_lig-bd"/>
</dbReference>
<organism evidence="4 5">
    <name type="scientific">Gnathostoma spinigerum</name>
    <dbReference type="NCBI Taxonomy" id="75299"/>
    <lineage>
        <taxon>Eukaryota</taxon>
        <taxon>Metazoa</taxon>
        <taxon>Ecdysozoa</taxon>
        <taxon>Nematoda</taxon>
        <taxon>Chromadorea</taxon>
        <taxon>Rhabditida</taxon>
        <taxon>Spirurina</taxon>
        <taxon>Gnathostomatomorpha</taxon>
        <taxon>Gnathostomatoidea</taxon>
        <taxon>Gnathostomatidae</taxon>
        <taxon>Gnathostoma</taxon>
    </lineage>
</organism>
<dbReference type="EMBL" id="JBGFUD010000213">
    <property type="protein sequence ID" value="MFH4974004.1"/>
    <property type="molecule type" value="Genomic_DNA"/>
</dbReference>
<protein>
    <recommendedName>
        <fullName evidence="3">Neurotransmitter-gated ion-channel ligand-binding domain-containing protein</fullName>
    </recommendedName>
</protein>
<gene>
    <name evidence="4" type="ORF">AB6A40_000713</name>
</gene>
<evidence type="ECO:0000256" key="2">
    <source>
        <dbReference type="SAM" id="SignalP"/>
    </source>
</evidence>
<dbReference type="SUPFAM" id="SSF63712">
    <property type="entry name" value="Nicotinic receptor ligand binding domain-like"/>
    <property type="match status" value="1"/>
</dbReference>
<keyword evidence="1" id="KW-1133">Transmembrane helix</keyword>
<dbReference type="AlphaFoldDB" id="A0ABD6E765"/>
<feature type="transmembrane region" description="Helical" evidence="1">
    <location>
        <begin position="436"/>
        <end position="457"/>
    </location>
</feature>
<feature type="domain" description="Neurotransmitter-gated ion-channel ligand-binding" evidence="3">
    <location>
        <begin position="57"/>
        <end position="218"/>
    </location>
</feature>
<evidence type="ECO:0000256" key="1">
    <source>
        <dbReference type="SAM" id="Phobius"/>
    </source>
</evidence>